<keyword evidence="2" id="KW-0407">Ion channel</keyword>
<name>A0A9D2RJG8_9BURK</name>
<feature type="transmembrane region" description="Helical" evidence="1">
    <location>
        <begin position="23"/>
        <end position="44"/>
    </location>
</feature>
<dbReference type="EMBL" id="DWUQ01000149">
    <property type="protein sequence ID" value="HJD44772.1"/>
    <property type="molecule type" value="Genomic_DNA"/>
</dbReference>
<proteinExistence type="predicted"/>
<keyword evidence="1" id="KW-1133">Transmembrane helix</keyword>
<feature type="transmembrane region" description="Helical" evidence="1">
    <location>
        <begin position="80"/>
        <end position="101"/>
    </location>
</feature>
<comment type="caution">
    <text evidence="2">The sequence shown here is derived from an EMBL/GenBank/DDBJ whole genome shotgun (WGS) entry which is preliminary data.</text>
</comment>
<dbReference type="Proteomes" id="UP000823889">
    <property type="component" value="Unassembled WGS sequence"/>
</dbReference>
<keyword evidence="1" id="KW-0472">Membrane</keyword>
<reference evidence="2" key="1">
    <citation type="journal article" date="2021" name="PeerJ">
        <title>Extensive microbial diversity within the chicken gut microbiome revealed by metagenomics and culture.</title>
        <authorList>
            <person name="Gilroy R."/>
            <person name="Ravi A."/>
            <person name="Getino M."/>
            <person name="Pursley I."/>
            <person name="Horton D.L."/>
            <person name="Alikhan N.F."/>
            <person name="Baker D."/>
            <person name="Gharbi K."/>
            <person name="Hall N."/>
            <person name="Watson M."/>
            <person name="Adriaenssens E.M."/>
            <person name="Foster-Nyarko E."/>
            <person name="Jarju S."/>
            <person name="Secka A."/>
            <person name="Antonio M."/>
            <person name="Oren A."/>
            <person name="Chaudhuri R.R."/>
            <person name="La Ragione R."/>
            <person name="Hildebrand F."/>
            <person name="Pallen M.J."/>
        </authorList>
    </citation>
    <scope>NUCLEOTIDE SEQUENCE</scope>
    <source>
        <strain evidence="2">9264</strain>
    </source>
</reference>
<keyword evidence="2" id="KW-0406">Ion transport</keyword>
<gene>
    <name evidence="2" type="ORF">H9906_07070</name>
</gene>
<keyword evidence="2" id="KW-0813">Transport</keyword>
<sequence>MYESKDETPLSSTAFAWRMVKHFLMVVVLIAIVIAIGVAGHVFFEDVPLHDALLNTTMLLGGLGVSSHPTTVGGKLFMSFYGFVTGLTFVATISILLAPIFHRVMHKFHLDEE</sequence>
<organism evidence="2 3">
    <name type="scientific">Candidatus Paenalcaligenes intestinipullorum</name>
    <dbReference type="NCBI Taxonomy" id="2838718"/>
    <lineage>
        <taxon>Bacteria</taxon>
        <taxon>Pseudomonadati</taxon>
        <taxon>Pseudomonadota</taxon>
        <taxon>Betaproteobacteria</taxon>
        <taxon>Burkholderiales</taxon>
        <taxon>Alcaligenaceae</taxon>
        <taxon>Paenalcaligenes</taxon>
    </lineage>
</organism>
<reference evidence="2" key="2">
    <citation type="submission" date="2021-04" db="EMBL/GenBank/DDBJ databases">
        <authorList>
            <person name="Gilroy R."/>
        </authorList>
    </citation>
    <scope>NUCLEOTIDE SEQUENCE</scope>
    <source>
        <strain evidence="2">9264</strain>
    </source>
</reference>
<protein>
    <submittedName>
        <fullName evidence="2">Two pore domain potassium channel family protein</fullName>
    </submittedName>
</protein>
<keyword evidence="1" id="KW-0812">Transmembrane</keyword>
<accession>A0A9D2RJG8</accession>
<evidence type="ECO:0000313" key="2">
    <source>
        <dbReference type="EMBL" id="HJD44772.1"/>
    </source>
</evidence>
<evidence type="ECO:0000313" key="3">
    <source>
        <dbReference type="Proteomes" id="UP000823889"/>
    </source>
</evidence>
<dbReference type="GO" id="GO:0034220">
    <property type="term" value="P:monoatomic ion transmembrane transport"/>
    <property type="evidence" value="ECO:0007669"/>
    <property type="project" value="UniProtKB-KW"/>
</dbReference>
<dbReference type="AlphaFoldDB" id="A0A9D2RJG8"/>
<evidence type="ECO:0000256" key="1">
    <source>
        <dbReference type="SAM" id="Phobius"/>
    </source>
</evidence>